<protein>
    <submittedName>
        <fullName evidence="1">Uncharacterized protein</fullName>
    </submittedName>
</protein>
<accession>A0A6J5RI72</accession>
<evidence type="ECO:0000313" key="1">
    <source>
        <dbReference type="EMBL" id="CAB4196719.1"/>
    </source>
</evidence>
<organism evidence="1">
    <name type="scientific">uncultured Caudovirales phage</name>
    <dbReference type="NCBI Taxonomy" id="2100421"/>
    <lineage>
        <taxon>Viruses</taxon>
        <taxon>Duplodnaviria</taxon>
        <taxon>Heunggongvirae</taxon>
        <taxon>Uroviricota</taxon>
        <taxon>Caudoviricetes</taxon>
        <taxon>Peduoviridae</taxon>
        <taxon>Maltschvirus</taxon>
        <taxon>Maltschvirus maltsch</taxon>
    </lineage>
</organism>
<proteinExistence type="predicted"/>
<sequence>MYKCQVTGQFSRSGEKMNKIVVSTRSRVYKDTFRNEDTREWETVDVGYGWEIVKEITASDSGLKLWNAMSQIERDVFVKSLS</sequence>
<reference evidence="1" key="1">
    <citation type="submission" date="2020-05" db="EMBL/GenBank/DDBJ databases">
        <authorList>
            <person name="Chiriac C."/>
            <person name="Salcher M."/>
            <person name="Ghai R."/>
            <person name="Kavagutti S V."/>
        </authorList>
    </citation>
    <scope>NUCLEOTIDE SEQUENCE</scope>
</reference>
<gene>
    <name evidence="1" type="ORF">UFOVP1290_239</name>
</gene>
<dbReference type="EMBL" id="LR797252">
    <property type="protein sequence ID" value="CAB4196719.1"/>
    <property type="molecule type" value="Genomic_DNA"/>
</dbReference>
<name>A0A6J5RI72_9CAUD</name>